<reference evidence="2" key="1">
    <citation type="submission" date="2021-01" db="EMBL/GenBank/DDBJ databases">
        <authorList>
            <person name="Corre E."/>
            <person name="Pelletier E."/>
            <person name="Niang G."/>
            <person name="Scheremetjew M."/>
            <person name="Finn R."/>
            <person name="Kale V."/>
            <person name="Holt S."/>
            <person name="Cochrane G."/>
            <person name="Meng A."/>
            <person name="Brown T."/>
            <person name="Cohen L."/>
        </authorList>
    </citation>
    <scope>NUCLEOTIDE SEQUENCE</scope>
    <source>
        <strain evidence="2">CCMP3105</strain>
    </source>
</reference>
<organism evidence="2">
    <name type="scientific">Alexandrium monilatum</name>
    <dbReference type="NCBI Taxonomy" id="311494"/>
    <lineage>
        <taxon>Eukaryota</taxon>
        <taxon>Sar</taxon>
        <taxon>Alveolata</taxon>
        <taxon>Dinophyceae</taxon>
        <taxon>Gonyaulacales</taxon>
        <taxon>Pyrocystaceae</taxon>
        <taxon>Alexandrium</taxon>
    </lineage>
</organism>
<protein>
    <recommendedName>
        <fullName evidence="3">Outer dense fiber protein 3</fullName>
    </recommendedName>
</protein>
<feature type="region of interest" description="Disordered" evidence="1">
    <location>
        <begin position="13"/>
        <end position="47"/>
    </location>
</feature>
<gene>
    <name evidence="2" type="ORF">AMON00008_LOCUS14089</name>
</gene>
<dbReference type="PANTHER" id="PTHR21580:SF28">
    <property type="entry name" value="BOREALIN N-TERMINAL DOMAIN-CONTAINING PROTEIN-RELATED"/>
    <property type="match status" value="1"/>
</dbReference>
<proteinExistence type="predicted"/>
<feature type="region of interest" description="Disordered" evidence="1">
    <location>
        <begin position="109"/>
        <end position="186"/>
    </location>
</feature>
<dbReference type="AlphaFoldDB" id="A0A7S4V3K4"/>
<feature type="compositionally biased region" description="Polar residues" evidence="1">
    <location>
        <begin position="13"/>
        <end position="25"/>
    </location>
</feature>
<dbReference type="InterPro" id="IPR051291">
    <property type="entry name" value="CIMAP"/>
</dbReference>
<evidence type="ECO:0000313" key="2">
    <source>
        <dbReference type="EMBL" id="CAE4574470.1"/>
    </source>
</evidence>
<evidence type="ECO:0000256" key="1">
    <source>
        <dbReference type="SAM" id="MobiDB-lite"/>
    </source>
</evidence>
<dbReference type="Pfam" id="PF07004">
    <property type="entry name" value="SHIPPO-rpt"/>
    <property type="match status" value="3"/>
</dbReference>
<sequence length="233" mass="24674">MGEVWNYASHSSFKTSPKYSFTSAPGASDKKHGVPGPGQYGMTATDKDKFGRSASWTMGASTRDGGKGWGSLPGPGVSLEPRERGHSRCWPLSSLLPRWGFGAEGRLRERKVSSTPGPGAYETRSKGLGGLEMSISSKPDGARRAHTPGPGSYKPTTDPCSHMPSAPRVSFGGSTRSDLMMSKTPGPGAYEHLTSLGGNVAMRTTAKYSIKGRYKQPSADITPGPCNTGTQFR</sequence>
<name>A0A7S4V3K4_9DINO</name>
<accession>A0A7S4V3K4</accession>
<dbReference type="PANTHER" id="PTHR21580">
    <property type="entry name" value="SHIPPO-1-RELATED"/>
    <property type="match status" value="1"/>
</dbReference>
<dbReference type="EMBL" id="HBNR01021161">
    <property type="protein sequence ID" value="CAE4574470.1"/>
    <property type="molecule type" value="Transcribed_RNA"/>
</dbReference>
<dbReference type="InterPro" id="IPR010736">
    <property type="entry name" value="SHIPPO-rpt"/>
</dbReference>
<evidence type="ECO:0008006" key="3">
    <source>
        <dbReference type="Google" id="ProtNLM"/>
    </source>
</evidence>